<organism evidence="11 12">
    <name type="scientific">Dorcoceras hygrometricum</name>
    <dbReference type="NCBI Taxonomy" id="472368"/>
    <lineage>
        <taxon>Eukaryota</taxon>
        <taxon>Viridiplantae</taxon>
        <taxon>Streptophyta</taxon>
        <taxon>Embryophyta</taxon>
        <taxon>Tracheophyta</taxon>
        <taxon>Spermatophyta</taxon>
        <taxon>Magnoliopsida</taxon>
        <taxon>eudicotyledons</taxon>
        <taxon>Gunneridae</taxon>
        <taxon>Pentapetalae</taxon>
        <taxon>asterids</taxon>
        <taxon>lamiids</taxon>
        <taxon>Lamiales</taxon>
        <taxon>Gesneriaceae</taxon>
        <taxon>Didymocarpoideae</taxon>
        <taxon>Trichosporeae</taxon>
        <taxon>Loxocarpinae</taxon>
        <taxon>Dorcoceras</taxon>
    </lineage>
</organism>
<dbReference type="AlphaFoldDB" id="A0A2Z7CM18"/>
<evidence type="ECO:0000256" key="8">
    <source>
        <dbReference type="ARBA" id="ARBA00023242"/>
    </source>
</evidence>
<evidence type="ECO:0000256" key="3">
    <source>
        <dbReference type="ARBA" id="ARBA00022737"/>
    </source>
</evidence>
<keyword evidence="7" id="KW-0804">Transcription</keyword>
<dbReference type="PROSITE" id="PS50119">
    <property type="entry name" value="ZF_BBOX"/>
    <property type="match status" value="2"/>
</dbReference>
<dbReference type="GO" id="GO:0009640">
    <property type="term" value="P:photomorphogenesis"/>
    <property type="evidence" value="ECO:0007669"/>
    <property type="project" value="TreeGrafter"/>
</dbReference>
<name>A0A2Z7CM18_9LAMI</name>
<evidence type="ECO:0000256" key="7">
    <source>
        <dbReference type="ARBA" id="ARBA00023163"/>
    </source>
</evidence>
<evidence type="ECO:0000256" key="1">
    <source>
        <dbReference type="ARBA" id="ARBA00004123"/>
    </source>
</evidence>
<dbReference type="InterPro" id="IPR000315">
    <property type="entry name" value="Znf_B-box"/>
</dbReference>
<dbReference type="SMART" id="SM00336">
    <property type="entry name" value="BBOX"/>
    <property type="match status" value="2"/>
</dbReference>
<dbReference type="PANTHER" id="PTHR31832:SF68">
    <property type="entry name" value="B-BOX ZINC FINGER PROTEIN 22"/>
    <property type="match status" value="1"/>
</dbReference>
<comment type="subcellular location">
    <subcellularLocation>
        <location evidence="1">Nucleus</location>
    </subcellularLocation>
</comment>
<sequence>MKMKIQCSVCEAAEANLLCCADEAALCWACDEKVHTVNKLVSKHQRILLSSSQAQMPKCDICQETTGFFFCLEDRALFCRKCDLAVHTVNSFVSKHQRFLLTGVKLGTEAIGHCPFQSSDKTKSREKVSGPELSLQMRTIPVQVGIDVDAPHSKPAVPCGSATEGMSPWQLDEFIGLGELNQNHNFMDSGSSKVCL</sequence>
<feature type="domain" description="B box-type" evidence="10">
    <location>
        <begin position="2"/>
        <end position="49"/>
    </location>
</feature>
<evidence type="ECO:0000259" key="10">
    <source>
        <dbReference type="PROSITE" id="PS50119"/>
    </source>
</evidence>
<dbReference type="GO" id="GO:0006355">
    <property type="term" value="P:regulation of DNA-templated transcription"/>
    <property type="evidence" value="ECO:0007669"/>
    <property type="project" value="TreeGrafter"/>
</dbReference>
<evidence type="ECO:0000313" key="11">
    <source>
        <dbReference type="EMBL" id="KZV45826.1"/>
    </source>
</evidence>
<feature type="domain" description="B box-type" evidence="10">
    <location>
        <begin position="54"/>
        <end position="101"/>
    </location>
</feature>
<reference evidence="11 12" key="1">
    <citation type="journal article" date="2015" name="Proc. Natl. Acad. Sci. U.S.A.">
        <title>The resurrection genome of Boea hygrometrica: A blueprint for survival of dehydration.</title>
        <authorList>
            <person name="Xiao L."/>
            <person name="Yang G."/>
            <person name="Zhang L."/>
            <person name="Yang X."/>
            <person name="Zhao S."/>
            <person name="Ji Z."/>
            <person name="Zhou Q."/>
            <person name="Hu M."/>
            <person name="Wang Y."/>
            <person name="Chen M."/>
            <person name="Xu Y."/>
            <person name="Jin H."/>
            <person name="Xiao X."/>
            <person name="Hu G."/>
            <person name="Bao F."/>
            <person name="Hu Y."/>
            <person name="Wan P."/>
            <person name="Li L."/>
            <person name="Deng X."/>
            <person name="Kuang T."/>
            <person name="Xiang C."/>
            <person name="Zhu J.K."/>
            <person name="Oliver M.J."/>
            <person name="He Y."/>
        </authorList>
    </citation>
    <scope>NUCLEOTIDE SEQUENCE [LARGE SCALE GENOMIC DNA]</scope>
    <source>
        <strain evidence="12">cv. XS01</strain>
    </source>
</reference>
<dbReference type="Pfam" id="PF00643">
    <property type="entry name" value="zf-B_box"/>
    <property type="match status" value="1"/>
</dbReference>
<evidence type="ECO:0000256" key="6">
    <source>
        <dbReference type="ARBA" id="ARBA00023015"/>
    </source>
</evidence>
<keyword evidence="2" id="KW-0479">Metal-binding</keyword>
<dbReference type="OrthoDB" id="153872at2759"/>
<keyword evidence="6" id="KW-0805">Transcription regulation</keyword>
<evidence type="ECO:0000256" key="5">
    <source>
        <dbReference type="ARBA" id="ARBA00022833"/>
    </source>
</evidence>
<keyword evidence="5" id="KW-0862">Zinc</keyword>
<dbReference type="Gene3D" id="3.30.160.60">
    <property type="entry name" value="Classic Zinc Finger"/>
    <property type="match status" value="1"/>
</dbReference>
<keyword evidence="8" id="KW-0539">Nucleus</keyword>
<dbReference type="EMBL" id="KQ995778">
    <property type="protein sequence ID" value="KZV45826.1"/>
    <property type="molecule type" value="Genomic_DNA"/>
</dbReference>
<evidence type="ECO:0000313" key="12">
    <source>
        <dbReference type="Proteomes" id="UP000250235"/>
    </source>
</evidence>
<dbReference type="GO" id="GO:0005634">
    <property type="term" value="C:nucleus"/>
    <property type="evidence" value="ECO:0007669"/>
    <property type="project" value="UniProtKB-SubCell"/>
</dbReference>
<protein>
    <submittedName>
        <fullName evidence="11">B-box zinc finger protein 22</fullName>
    </submittedName>
</protein>
<dbReference type="GO" id="GO:0008270">
    <property type="term" value="F:zinc ion binding"/>
    <property type="evidence" value="ECO:0007669"/>
    <property type="project" value="UniProtKB-KW"/>
</dbReference>
<dbReference type="PANTHER" id="PTHR31832">
    <property type="entry name" value="B-BOX ZINC FINGER PROTEIN 22"/>
    <property type="match status" value="1"/>
</dbReference>
<evidence type="ECO:0000256" key="2">
    <source>
        <dbReference type="ARBA" id="ARBA00022723"/>
    </source>
</evidence>
<dbReference type="InterPro" id="IPR049808">
    <property type="entry name" value="CONSTANS-like_Bbox1"/>
</dbReference>
<gene>
    <name evidence="11" type="ORF">F511_39029</name>
</gene>
<dbReference type="CDD" id="cd19821">
    <property type="entry name" value="Bbox1_BBX-like"/>
    <property type="match status" value="2"/>
</dbReference>
<dbReference type="InterPro" id="IPR051979">
    <property type="entry name" value="B-box_zinc_finger"/>
</dbReference>
<accession>A0A2Z7CM18</accession>
<keyword evidence="3" id="KW-0677">Repeat</keyword>
<dbReference type="Proteomes" id="UP000250235">
    <property type="component" value="Unassembled WGS sequence"/>
</dbReference>
<dbReference type="FunFam" id="3.30.160.60:FF:000589">
    <property type="entry name" value="B-box zinc finger protein 22"/>
    <property type="match status" value="1"/>
</dbReference>
<keyword evidence="4 9" id="KW-0863">Zinc-finger</keyword>
<evidence type="ECO:0000256" key="9">
    <source>
        <dbReference type="PROSITE-ProRule" id="PRU00024"/>
    </source>
</evidence>
<keyword evidence="12" id="KW-1185">Reference proteome</keyword>
<proteinExistence type="predicted"/>
<evidence type="ECO:0000256" key="4">
    <source>
        <dbReference type="ARBA" id="ARBA00022771"/>
    </source>
</evidence>